<name>A0AA48QXY2_9TREE</name>
<keyword evidence="4" id="KW-0227">DNA damage</keyword>
<dbReference type="GO" id="GO:0006355">
    <property type="term" value="P:regulation of DNA-templated transcription"/>
    <property type="evidence" value="ECO:0007669"/>
    <property type="project" value="InterPro"/>
</dbReference>
<dbReference type="PROSITE" id="PS51728">
    <property type="entry name" value="RTT109_HAT"/>
    <property type="match status" value="1"/>
</dbReference>
<dbReference type="InterPro" id="IPR051236">
    <property type="entry name" value="HAT_RTT109-like"/>
</dbReference>
<feature type="compositionally biased region" description="Low complexity" evidence="10">
    <location>
        <begin position="113"/>
        <end position="139"/>
    </location>
</feature>
<evidence type="ECO:0000313" key="12">
    <source>
        <dbReference type="Proteomes" id="UP001233271"/>
    </source>
</evidence>
<dbReference type="EC" id="2.3.1.48" evidence="2"/>
<dbReference type="KEGG" id="ccac:CcaHIS019_0603150"/>
<evidence type="ECO:0000256" key="7">
    <source>
        <dbReference type="ARBA" id="ARBA00023163"/>
    </source>
</evidence>
<keyword evidence="8" id="KW-0539">Nucleus</keyword>
<feature type="compositionally biased region" description="Basic and acidic residues" evidence="10">
    <location>
        <begin position="329"/>
        <end position="347"/>
    </location>
</feature>
<dbReference type="Proteomes" id="UP001233271">
    <property type="component" value="Chromosome 6"/>
</dbReference>
<organism evidence="11 12">
    <name type="scientific">Cutaneotrichosporon cavernicola</name>
    <dbReference type="NCBI Taxonomy" id="279322"/>
    <lineage>
        <taxon>Eukaryota</taxon>
        <taxon>Fungi</taxon>
        <taxon>Dikarya</taxon>
        <taxon>Basidiomycota</taxon>
        <taxon>Agaricomycotina</taxon>
        <taxon>Tremellomycetes</taxon>
        <taxon>Trichosporonales</taxon>
        <taxon>Trichosporonaceae</taxon>
        <taxon>Cutaneotrichosporon</taxon>
    </lineage>
</organism>
<evidence type="ECO:0000256" key="2">
    <source>
        <dbReference type="ARBA" id="ARBA00013184"/>
    </source>
</evidence>
<dbReference type="InterPro" id="IPR013178">
    <property type="entry name" value="Histone_AcTrfase_Rtt109/CBP"/>
</dbReference>
<dbReference type="PANTHER" id="PTHR31571">
    <property type="entry name" value="ALTERED INHERITANCE OF MITOCHONDRIA PROTEIN 6"/>
    <property type="match status" value="1"/>
</dbReference>
<comment type="catalytic activity">
    <reaction evidence="9">
        <text>L-lysyl-[histone] + acetyl-CoA = N(6)-acetyl-L-lysyl-[histone] + CoA + H(+)</text>
        <dbReference type="Rhea" id="RHEA:21992"/>
        <dbReference type="Rhea" id="RHEA-COMP:9845"/>
        <dbReference type="Rhea" id="RHEA-COMP:11338"/>
        <dbReference type="ChEBI" id="CHEBI:15378"/>
        <dbReference type="ChEBI" id="CHEBI:29969"/>
        <dbReference type="ChEBI" id="CHEBI:57287"/>
        <dbReference type="ChEBI" id="CHEBI:57288"/>
        <dbReference type="ChEBI" id="CHEBI:61930"/>
        <dbReference type="EC" id="2.3.1.48"/>
    </reaction>
    <physiologicalReaction direction="left-to-right" evidence="9">
        <dbReference type="Rhea" id="RHEA:21993"/>
    </physiologicalReaction>
</comment>
<dbReference type="RefSeq" id="XP_060459121.1">
    <property type="nucleotide sequence ID" value="XM_060602759.1"/>
</dbReference>
<dbReference type="GO" id="GO:0032931">
    <property type="term" value="F:histone H3K56 acetyltransferase activity"/>
    <property type="evidence" value="ECO:0007669"/>
    <property type="project" value="TreeGrafter"/>
</dbReference>
<evidence type="ECO:0000256" key="5">
    <source>
        <dbReference type="ARBA" id="ARBA00022990"/>
    </source>
</evidence>
<dbReference type="GO" id="GO:0005634">
    <property type="term" value="C:nucleus"/>
    <property type="evidence" value="ECO:0007669"/>
    <property type="project" value="UniProtKB-SubCell"/>
</dbReference>
<dbReference type="EMBL" id="AP028217">
    <property type="protein sequence ID" value="BEI93856.1"/>
    <property type="molecule type" value="Genomic_DNA"/>
</dbReference>
<dbReference type="SMART" id="SM01250">
    <property type="entry name" value="KAT11"/>
    <property type="match status" value="1"/>
</dbReference>
<feature type="region of interest" description="Disordered" evidence="10">
    <location>
        <begin position="91"/>
        <end position="142"/>
    </location>
</feature>
<feature type="region of interest" description="Disordered" evidence="10">
    <location>
        <begin position="391"/>
        <end position="416"/>
    </location>
</feature>
<sequence>MTTLLRDALVSHLAALPNAAELGLTILVSAPKRTTALFPHAPSASVRCWETEYLVVMHSGAPGVAEGATGASHASQVGSATLATAATASSTAPAQPNISVQSIPSTQPSPAAESTPTTESNPTSQTKPTPTPSPTSTTHPPAPRVLAAAISAHLYTLPSPEPTSILYISKVDSSGYAPPSPLTRALASGLLSYFLSPTTRPGGPLGSVTATLFARSQGQYLFPNSVEGGGKRVLGGLGLCQWWKSVFEDTARLVGDVELAYLLPSYSASEAKGILGARRQGAEWTYAPPFQVPMFRAKRNLATLIPSLPDDPKTRFLEELVSSALDTPATHKDGKEKEGKRSRKDVEAAEDEAERRRAHGALARIPVDEFWERMGFRQECASGDVTGFFSARVGPESKEDKERSPSVEEVGRYEPPRTPYAVSKPLVERILTSMLNTDFGTRALAYAGTDMWLASTRALVIDEVGEDGWTASTARIAPKAMAGSAVAPPPKRKEETVTMLQPRKKKRV</sequence>
<evidence type="ECO:0000256" key="6">
    <source>
        <dbReference type="ARBA" id="ARBA00023015"/>
    </source>
</evidence>
<dbReference type="GO" id="GO:0006974">
    <property type="term" value="P:DNA damage response"/>
    <property type="evidence" value="ECO:0007669"/>
    <property type="project" value="UniProtKB-KW"/>
</dbReference>
<evidence type="ECO:0000256" key="9">
    <source>
        <dbReference type="ARBA" id="ARBA00048940"/>
    </source>
</evidence>
<keyword evidence="6" id="KW-0805">Transcription regulation</keyword>
<keyword evidence="3" id="KW-0808">Transferase</keyword>
<feature type="region of interest" description="Disordered" evidence="10">
    <location>
        <begin position="327"/>
        <end position="357"/>
    </location>
</feature>
<reference evidence="11" key="1">
    <citation type="journal article" date="2023" name="BMC Genomics">
        <title>Chromosome-level genome assemblies of Cutaneotrichosporon spp. (Trichosporonales, Basidiomycota) reveal imbalanced evolution between nucleotide sequences and chromosome synteny.</title>
        <authorList>
            <person name="Kobayashi Y."/>
            <person name="Kayamori A."/>
            <person name="Aoki K."/>
            <person name="Shiwa Y."/>
            <person name="Matsutani M."/>
            <person name="Fujita N."/>
            <person name="Sugita T."/>
            <person name="Iwasaki W."/>
            <person name="Tanaka N."/>
            <person name="Takashima M."/>
        </authorList>
    </citation>
    <scope>NUCLEOTIDE SEQUENCE</scope>
    <source>
        <strain evidence="11">HIS019</strain>
    </source>
</reference>
<feature type="compositionally biased region" description="Polar residues" evidence="10">
    <location>
        <begin position="96"/>
        <end position="109"/>
    </location>
</feature>
<evidence type="ECO:0000256" key="4">
    <source>
        <dbReference type="ARBA" id="ARBA00022763"/>
    </source>
</evidence>
<feature type="compositionally biased region" description="Basic and acidic residues" evidence="10">
    <location>
        <begin position="395"/>
        <end position="415"/>
    </location>
</feature>
<feature type="region of interest" description="Disordered" evidence="10">
    <location>
        <begin position="480"/>
        <end position="508"/>
    </location>
</feature>
<gene>
    <name evidence="11" type="primary">RTT109</name>
    <name evidence="11" type="ORF">CcaverHIS019_0603150</name>
</gene>
<keyword evidence="12" id="KW-1185">Reference proteome</keyword>
<dbReference type="GeneID" id="85497726"/>
<proteinExistence type="predicted"/>
<protein>
    <recommendedName>
        <fullName evidence="2">histone acetyltransferase</fullName>
        <ecNumber evidence="2">2.3.1.48</ecNumber>
    </recommendedName>
</protein>
<evidence type="ECO:0000256" key="3">
    <source>
        <dbReference type="ARBA" id="ARBA00022679"/>
    </source>
</evidence>
<accession>A0AA48QXY2</accession>
<evidence type="ECO:0000313" key="11">
    <source>
        <dbReference type="EMBL" id="BEI93856.1"/>
    </source>
</evidence>
<keyword evidence="7" id="KW-0804">Transcription</keyword>
<dbReference type="AlphaFoldDB" id="A0AA48QXY2"/>
<dbReference type="Pfam" id="PF08214">
    <property type="entry name" value="HAT_KAT11"/>
    <property type="match status" value="1"/>
</dbReference>
<keyword evidence="5" id="KW-0007">Acetylation</keyword>
<comment type="subcellular location">
    <subcellularLocation>
        <location evidence="1">Nucleus</location>
    </subcellularLocation>
</comment>
<evidence type="ECO:0000256" key="8">
    <source>
        <dbReference type="ARBA" id="ARBA00023242"/>
    </source>
</evidence>
<evidence type="ECO:0000256" key="10">
    <source>
        <dbReference type="SAM" id="MobiDB-lite"/>
    </source>
</evidence>
<dbReference type="PANTHER" id="PTHR31571:SF2">
    <property type="entry name" value="HISTONE ACETYLTRANSFERASE RTT109"/>
    <property type="match status" value="1"/>
</dbReference>
<evidence type="ECO:0000256" key="1">
    <source>
        <dbReference type="ARBA" id="ARBA00004123"/>
    </source>
</evidence>
<dbReference type="InterPro" id="IPR016849">
    <property type="entry name" value="Rtt109"/>
</dbReference>